<name>A0ABQ4Y0W0_9ASTR</name>
<evidence type="ECO:0000256" key="1">
    <source>
        <dbReference type="SAM" id="Coils"/>
    </source>
</evidence>
<dbReference type="EMBL" id="BQNB010009975">
    <property type="protein sequence ID" value="GJS71027.1"/>
    <property type="molecule type" value="Genomic_DNA"/>
</dbReference>
<dbReference type="CDD" id="cd00303">
    <property type="entry name" value="retropepsin_like"/>
    <property type="match status" value="1"/>
</dbReference>
<dbReference type="Pfam" id="PF03732">
    <property type="entry name" value="Retrotrans_gag"/>
    <property type="match status" value="1"/>
</dbReference>
<organism evidence="3 4">
    <name type="scientific">Tanacetum coccineum</name>
    <dbReference type="NCBI Taxonomy" id="301880"/>
    <lineage>
        <taxon>Eukaryota</taxon>
        <taxon>Viridiplantae</taxon>
        <taxon>Streptophyta</taxon>
        <taxon>Embryophyta</taxon>
        <taxon>Tracheophyta</taxon>
        <taxon>Spermatophyta</taxon>
        <taxon>Magnoliopsida</taxon>
        <taxon>eudicotyledons</taxon>
        <taxon>Gunneridae</taxon>
        <taxon>Pentapetalae</taxon>
        <taxon>asterids</taxon>
        <taxon>campanulids</taxon>
        <taxon>Asterales</taxon>
        <taxon>Asteraceae</taxon>
        <taxon>Asteroideae</taxon>
        <taxon>Anthemideae</taxon>
        <taxon>Anthemidinae</taxon>
        <taxon>Tanacetum</taxon>
    </lineage>
</organism>
<comment type="caution">
    <text evidence="3">The sequence shown here is derived from an EMBL/GenBank/DDBJ whole genome shotgun (WGS) entry which is preliminary data.</text>
</comment>
<keyword evidence="4" id="KW-1185">Reference proteome</keyword>
<keyword evidence="1" id="KW-0175">Coiled coil</keyword>
<dbReference type="Proteomes" id="UP001151760">
    <property type="component" value="Unassembled WGS sequence"/>
</dbReference>
<evidence type="ECO:0000259" key="2">
    <source>
        <dbReference type="Pfam" id="PF03732"/>
    </source>
</evidence>
<reference evidence="3" key="1">
    <citation type="journal article" date="2022" name="Int. J. Mol. Sci.">
        <title>Draft Genome of Tanacetum Coccineum: Genomic Comparison of Closely Related Tanacetum-Family Plants.</title>
        <authorList>
            <person name="Yamashiro T."/>
            <person name="Shiraishi A."/>
            <person name="Nakayama K."/>
            <person name="Satake H."/>
        </authorList>
    </citation>
    <scope>NUCLEOTIDE SEQUENCE</scope>
</reference>
<accession>A0ABQ4Y0W0</accession>
<dbReference type="Gene3D" id="2.40.70.10">
    <property type="entry name" value="Acid Proteases"/>
    <property type="match status" value="1"/>
</dbReference>
<dbReference type="InterPro" id="IPR005162">
    <property type="entry name" value="Retrotrans_gag_dom"/>
</dbReference>
<dbReference type="InterPro" id="IPR021109">
    <property type="entry name" value="Peptidase_aspartic_dom_sf"/>
</dbReference>
<evidence type="ECO:0000313" key="3">
    <source>
        <dbReference type="EMBL" id="GJS71027.1"/>
    </source>
</evidence>
<feature type="coiled-coil region" evidence="1">
    <location>
        <begin position="268"/>
        <end position="295"/>
    </location>
</feature>
<dbReference type="PANTHER" id="PTHR33067">
    <property type="entry name" value="RNA-DIRECTED DNA POLYMERASE-RELATED"/>
    <property type="match status" value="1"/>
</dbReference>
<evidence type="ECO:0000313" key="4">
    <source>
        <dbReference type="Proteomes" id="UP001151760"/>
    </source>
</evidence>
<dbReference type="PANTHER" id="PTHR33067:SF9">
    <property type="entry name" value="RNA-DIRECTED DNA POLYMERASE"/>
    <property type="match status" value="1"/>
</dbReference>
<sequence>MNTRRSKARTVTLFANPERQFRARREVSPVPIHNIYSFYQSESSESDTENVDIETLTLEQYLALDPNNMRRRFTCPDNSTFEIKGKLLRELRKISFSGGPTNSAIEHISNVLEIASIFNAQESTLVQVFPLNLEGIAKRWFKITSTECTKSWSDLKQNFIRKFCPHTMIFKQLSEIRNFKQDDGESLIDTWERYNDLLFKCPFHDLNDHQKVNNFYNGLNSQTRRAVGSNGLIPGLTASDALKSIQKLVEHSHKWYCEENHKTTPDPLRIITEKLKLLNHEMEELKVDFRKLNTDDDRKSYYAKIKSIRSSKIDYDTTYTEPSNRPTNLKDKFEQCLKESGERQAIQNKWMKKIMISIDLSLKNHDSSIKRLEQKVNHLAQLISIHNPKHPLMPKTETFSKKVKRRILEENKEPTTTHDKPKQQLQKVVSHEIKEFSVHYFATLQNKLPLKETDPGSFILPCIIGNHSMSNALANLEASIIVMPYSLFKRLGLGSLKPIKMTIEMADRSMQSPKWINENALVKISNFMFPIDFVVLDIMEDENVLIILGRPMLATAHAKIDIKCKELDDLVMNDEKVGDFENYLSLEYESQDIISLSPSESAEVKEDFSITACDSDKRMSIGLEEFVDIDDM</sequence>
<proteinExistence type="predicted"/>
<protein>
    <submittedName>
        <fullName evidence="3">Homeodomain-like protein</fullName>
    </submittedName>
</protein>
<reference evidence="3" key="2">
    <citation type="submission" date="2022-01" db="EMBL/GenBank/DDBJ databases">
        <authorList>
            <person name="Yamashiro T."/>
            <person name="Shiraishi A."/>
            <person name="Satake H."/>
            <person name="Nakayama K."/>
        </authorList>
    </citation>
    <scope>NUCLEOTIDE SEQUENCE</scope>
</reference>
<gene>
    <name evidence="3" type="ORF">Tco_0703868</name>
</gene>
<feature type="domain" description="Retrotransposon gag" evidence="2">
    <location>
        <begin position="128"/>
        <end position="220"/>
    </location>
</feature>